<keyword evidence="3 5" id="KW-0732">Signal</keyword>
<keyword evidence="8" id="KW-1185">Reference proteome</keyword>
<feature type="signal peptide" evidence="5">
    <location>
        <begin position="1"/>
        <end position="20"/>
    </location>
</feature>
<evidence type="ECO:0000256" key="1">
    <source>
        <dbReference type="ARBA" id="ARBA00004418"/>
    </source>
</evidence>
<dbReference type="SMART" id="SM00062">
    <property type="entry name" value="PBPb"/>
    <property type="match status" value="1"/>
</dbReference>
<dbReference type="SUPFAM" id="SSF53850">
    <property type="entry name" value="Periplasmic binding protein-like II"/>
    <property type="match status" value="1"/>
</dbReference>
<dbReference type="STRING" id="592026.GCWU0000282_003131"/>
<dbReference type="OrthoDB" id="9815602at2"/>
<feature type="chain" id="PRO_5038915374" evidence="5">
    <location>
        <begin position="21"/>
        <end position="366"/>
    </location>
</feature>
<dbReference type="PANTHER" id="PTHR30024:SF47">
    <property type="entry name" value="TAURINE-BINDING PERIPLASMIC PROTEIN"/>
    <property type="match status" value="1"/>
</dbReference>
<evidence type="ECO:0000256" key="4">
    <source>
        <dbReference type="SAM" id="MobiDB-lite"/>
    </source>
</evidence>
<evidence type="ECO:0000256" key="5">
    <source>
        <dbReference type="SAM" id="SignalP"/>
    </source>
</evidence>
<dbReference type="InterPro" id="IPR001638">
    <property type="entry name" value="Solute-binding_3/MltF_N"/>
</dbReference>
<name>V2Y0L9_9FIRM</name>
<feature type="region of interest" description="Disordered" evidence="4">
    <location>
        <begin position="24"/>
        <end position="65"/>
    </location>
</feature>
<dbReference type="GO" id="GO:0042918">
    <property type="term" value="P:alkanesulfonate transmembrane transport"/>
    <property type="evidence" value="ECO:0007669"/>
    <property type="project" value="TreeGrafter"/>
</dbReference>
<dbReference type="eggNOG" id="COG0715">
    <property type="taxonomic scope" value="Bacteria"/>
</dbReference>
<dbReference type="Gene3D" id="3.40.190.10">
    <property type="entry name" value="Periplasmic binding protein-like II"/>
    <property type="match status" value="2"/>
</dbReference>
<reference evidence="7 8" key="1">
    <citation type="submission" date="2013-06" db="EMBL/GenBank/DDBJ databases">
        <authorList>
            <person name="Weinstock G."/>
            <person name="Sodergren E."/>
            <person name="Clifton S."/>
            <person name="Fulton L."/>
            <person name="Fulton B."/>
            <person name="Courtney L."/>
            <person name="Fronick C."/>
            <person name="Harrison M."/>
            <person name="Strong C."/>
            <person name="Farmer C."/>
            <person name="Delahaunty K."/>
            <person name="Markovic C."/>
            <person name="Hall O."/>
            <person name="Minx P."/>
            <person name="Tomlinson C."/>
            <person name="Mitreva M."/>
            <person name="Nelson J."/>
            <person name="Hou S."/>
            <person name="Wollam A."/>
            <person name="Pepin K.H."/>
            <person name="Johnson M."/>
            <person name="Bhonagiri V."/>
            <person name="Nash W.E."/>
            <person name="Warren W."/>
            <person name="Chinwalla A."/>
            <person name="Mardis E.R."/>
            <person name="Wilson R.K."/>
        </authorList>
    </citation>
    <scope>NUCLEOTIDE SEQUENCE [LARGE SCALE GENOMIC DNA]</scope>
    <source>
        <strain evidence="7 8">ATCC 51271</strain>
    </source>
</reference>
<dbReference type="InterPro" id="IPR015168">
    <property type="entry name" value="SsuA/THI5"/>
</dbReference>
<dbReference type="Proteomes" id="UP000018227">
    <property type="component" value="Unassembled WGS sequence"/>
</dbReference>
<protein>
    <submittedName>
        <fullName evidence="7">ABC transporter, substrate-binding protein, QAT family</fullName>
    </submittedName>
</protein>
<proteinExistence type="inferred from homology"/>
<feature type="domain" description="Solute-binding protein family 3/N-terminal" evidence="6">
    <location>
        <begin position="70"/>
        <end position="302"/>
    </location>
</feature>
<dbReference type="PROSITE" id="PS51257">
    <property type="entry name" value="PROKAR_LIPOPROTEIN"/>
    <property type="match status" value="1"/>
</dbReference>
<comment type="similarity">
    <text evidence="2">Belongs to the bacterial solute-binding protein SsuA/TauA family.</text>
</comment>
<comment type="caution">
    <text evidence="7">The sequence shown here is derived from an EMBL/GenBank/DDBJ whole genome shotgun (WGS) entry which is preliminary data.</text>
</comment>
<evidence type="ECO:0000313" key="7">
    <source>
        <dbReference type="EMBL" id="ESL01572.1"/>
    </source>
</evidence>
<feature type="compositionally biased region" description="Low complexity" evidence="4">
    <location>
        <begin position="36"/>
        <end position="49"/>
    </location>
</feature>
<sequence>MKKRILGLALCATLLAGSLAGCGGNAAKPESEKKASSASTQTVSSAKQASETKSETKSETPASTKPEAVTLNVAYMPNYGSLWAVENAIAQGYLEEEGITVNLTEFQDGPTIIAAMESGSIDIGYIGQGAHKLCINGKASIFALSHISNGDAVIGGKDIKTIADLKGKKVAYSSGTSSEDILVKTLAKEGMKITDIEAVDMDASAIVTAMLSGGVDACATWSPNTLKILDEMKDATKLSDNLTFKDKTVSLASWIVMPKFATEKRDILVRYTRALFKAMDYAAKDHQEETSELIAKRIASDKDTVYAQRGDADWLTGKEVAAGAADGTVEKYYELQKKDFIAAGAVEGDPAVKDYVMLDVMIEAGK</sequence>
<dbReference type="EMBL" id="ACIL03000021">
    <property type="protein sequence ID" value="ESL01572.1"/>
    <property type="molecule type" value="Genomic_DNA"/>
</dbReference>
<dbReference type="PANTHER" id="PTHR30024">
    <property type="entry name" value="ALIPHATIC SULFONATES-BINDING PROTEIN-RELATED"/>
    <property type="match status" value="1"/>
</dbReference>
<evidence type="ECO:0000259" key="6">
    <source>
        <dbReference type="SMART" id="SM00062"/>
    </source>
</evidence>
<evidence type="ECO:0000313" key="8">
    <source>
        <dbReference type="Proteomes" id="UP000018227"/>
    </source>
</evidence>
<dbReference type="Pfam" id="PF09084">
    <property type="entry name" value="NMT1"/>
    <property type="match status" value="1"/>
</dbReference>
<organism evidence="7 8">
    <name type="scientific">Catonella morbi ATCC 51271</name>
    <dbReference type="NCBI Taxonomy" id="592026"/>
    <lineage>
        <taxon>Bacteria</taxon>
        <taxon>Bacillati</taxon>
        <taxon>Bacillota</taxon>
        <taxon>Clostridia</taxon>
        <taxon>Lachnospirales</taxon>
        <taxon>Lachnospiraceae</taxon>
        <taxon>Catonella</taxon>
    </lineage>
</organism>
<evidence type="ECO:0000256" key="3">
    <source>
        <dbReference type="ARBA" id="ARBA00022729"/>
    </source>
</evidence>
<accession>V2Y0L9</accession>
<dbReference type="GO" id="GO:0042597">
    <property type="term" value="C:periplasmic space"/>
    <property type="evidence" value="ECO:0007669"/>
    <property type="project" value="UniProtKB-SubCell"/>
</dbReference>
<dbReference type="RefSeq" id="WP_023355972.1">
    <property type="nucleotide sequence ID" value="NZ_KI535371.1"/>
</dbReference>
<gene>
    <name evidence="7" type="ORF">GCWU0000282_003131</name>
</gene>
<dbReference type="HOGENOM" id="CLU_028871_3_0_9"/>
<evidence type="ECO:0000256" key="2">
    <source>
        <dbReference type="ARBA" id="ARBA00010742"/>
    </source>
</evidence>
<dbReference type="AlphaFoldDB" id="V2Y0L9"/>
<comment type="subcellular location">
    <subcellularLocation>
        <location evidence="1">Periplasm</location>
    </subcellularLocation>
</comment>